<proteinExistence type="predicted"/>
<evidence type="ECO:0000313" key="1">
    <source>
        <dbReference type="EMBL" id="UPK67638.1"/>
    </source>
</evidence>
<sequence length="247" mass="27448">MKQLRFSCMLVYATVIGLLTSCGGGGKEKTNTDTTAMDTTTPTAEVAPVTNTVVTTPQSMMVAKFKVSSFEKWLPSYEGHDSARLASKIHNYVVGRGVQDPNMVLVAVKVEDMDKAKAFSKDASLKEAMKKGGVMGTPTFNYITMVYQDTAQLSTDLRSSAMFKVKDWDAWQKAFEEGKQDRLDNGLMVRAYGHDVDDNHKVVVVAALTDSAKAHAYWKSDMLKKKMKDSGVEGEPERFLFRVVKRY</sequence>
<accession>A0ABY4HV29</accession>
<dbReference type="EMBL" id="CP095855">
    <property type="protein sequence ID" value="UPK67638.1"/>
    <property type="molecule type" value="Genomic_DNA"/>
</dbReference>
<keyword evidence="2" id="KW-1185">Reference proteome</keyword>
<gene>
    <name evidence="1" type="ORF">MYF79_22075</name>
</gene>
<reference evidence="1 2" key="1">
    <citation type="submission" date="2022-04" db="EMBL/GenBank/DDBJ databases">
        <title>The arsenic-methylating capacity of Chitinophaga filiformis YT5 during chitin decomposition.</title>
        <authorList>
            <person name="Chen G."/>
            <person name="Liang Y."/>
        </authorList>
    </citation>
    <scope>NUCLEOTIDE SEQUENCE [LARGE SCALE GENOMIC DNA]</scope>
    <source>
        <strain evidence="1 2">YT5</strain>
    </source>
</reference>
<evidence type="ECO:0008006" key="3">
    <source>
        <dbReference type="Google" id="ProtNLM"/>
    </source>
</evidence>
<dbReference type="Proteomes" id="UP000830198">
    <property type="component" value="Chromosome"/>
</dbReference>
<name>A0ABY4HV29_CHIFI</name>
<protein>
    <recommendedName>
        <fullName evidence="3">Lipoprotein</fullName>
    </recommendedName>
</protein>
<evidence type="ECO:0000313" key="2">
    <source>
        <dbReference type="Proteomes" id="UP000830198"/>
    </source>
</evidence>
<dbReference type="PROSITE" id="PS51257">
    <property type="entry name" value="PROKAR_LIPOPROTEIN"/>
    <property type="match status" value="1"/>
</dbReference>
<dbReference type="RefSeq" id="WP_247810004.1">
    <property type="nucleotide sequence ID" value="NZ_CP095855.1"/>
</dbReference>
<organism evidence="1 2">
    <name type="scientific">Chitinophaga filiformis</name>
    <name type="common">Myxococcus filiformis</name>
    <name type="synonym">Flexibacter filiformis</name>
    <dbReference type="NCBI Taxonomy" id="104663"/>
    <lineage>
        <taxon>Bacteria</taxon>
        <taxon>Pseudomonadati</taxon>
        <taxon>Bacteroidota</taxon>
        <taxon>Chitinophagia</taxon>
        <taxon>Chitinophagales</taxon>
        <taxon>Chitinophagaceae</taxon>
        <taxon>Chitinophaga</taxon>
    </lineage>
</organism>